<dbReference type="PROSITE" id="PS51077">
    <property type="entry name" value="HTH_ICLR"/>
    <property type="match status" value="1"/>
</dbReference>
<evidence type="ECO:0000313" key="7">
    <source>
        <dbReference type="EMBL" id="CUX47071.1"/>
    </source>
</evidence>
<dbReference type="Proteomes" id="UP000191812">
    <property type="component" value="Unassembled WGS sequence"/>
</dbReference>
<dbReference type="EMBL" id="FBWH01000036">
    <property type="protein sequence ID" value="CUX47071.1"/>
    <property type="molecule type" value="Genomic_DNA"/>
</dbReference>
<dbReference type="SUPFAM" id="SSF46785">
    <property type="entry name" value="Winged helix' DNA-binding domain"/>
    <property type="match status" value="1"/>
</dbReference>
<evidence type="ECO:0000256" key="1">
    <source>
        <dbReference type="ARBA" id="ARBA00008853"/>
    </source>
</evidence>
<dbReference type="Gene3D" id="2.120.10.30">
    <property type="entry name" value="TolB, C-terminal domain"/>
    <property type="match status" value="1"/>
</dbReference>
<keyword evidence="3" id="KW-0804">Transcription</keyword>
<comment type="caution">
    <text evidence="7">The sequence shown here is derived from an EMBL/GenBank/DDBJ whole genome shotgun (WGS) entry which is preliminary data.</text>
</comment>
<organism evidence="7 8">
    <name type="scientific">Agrobacterium genomosp. 13 str. CFBP 6927</name>
    <dbReference type="NCBI Taxonomy" id="1183428"/>
    <lineage>
        <taxon>Bacteria</taxon>
        <taxon>Pseudomonadati</taxon>
        <taxon>Pseudomonadota</taxon>
        <taxon>Alphaproteobacteria</taxon>
        <taxon>Hyphomicrobiales</taxon>
        <taxon>Rhizobiaceae</taxon>
        <taxon>Rhizobium/Agrobacterium group</taxon>
        <taxon>Agrobacterium</taxon>
        <taxon>Agrobacterium tumefaciens complex</taxon>
    </lineage>
</organism>
<dbReference type="InterPro" id="IPR036390">
    <property type="entry name" value="WH_DNA-bd_sf"/>
</dbReference>
<feature type="domain" description="HTH iclR-type" evidence="5">
    <location>
        <begin position="33"/>
        <end position="95"/>
    </location>
</feature>
<dbReference type="Gene3D" id="1.10.10.10">
    <property type="entry name" value="Winged helix-like DNA-binding domain superfamily/Winged helix DNA-binding domain"/>
    <property type="match status" value="1"/>
</dbReference>
<dbReference type="Pfam" id="PF01614">
    <property type="entry name" value="IclR_C"/>
    <property type="match status" value="1"/>
</dbReference>
<sequence>MDDGPDAGRRGGRKAAATREGAEAMKPETPGGTAALAKGLTLLDMVADAPEPLRFAELLRASGLPKPTFARILRTLIAYGLVRQDEARGTYVLGQRFLEMSHKVWESFDLVSAATPELERLAAELGETVALCRLDGTMTQYLAERSPNGLSVRVEVGRRVPLHCTAPGKALLAFQDPAVGRALLDRLTLDLQTPKTITSLDALQADLTLTRARGYSISYEEHLPGVNSVAAPVMGRDNTPMGVLVALGPSSRLDSSNIHPAGRELIAAARRITGAAGAVAISSRPRPRSATGRPSAELSCILPWGAQLGESPVWHEGENALYWVDILHPAVHRFDPATGRNETCETGKLVSAVIPVTGGRLLVASQDGVEWLDFASGRLTPFVSPEAGIADNRLNDAKCGPDGAIWVGSMRIDASKPTGALYRINANGASERKEGGIIVSNGLGWSPDGRTFYFVDTVPGLIHAYDCDPATGALSQRREFARIPVADGRPDGLAVDAEGGVWCAIWDGWCVRRYLPNGKLDQVIDMPVPRPSSIAFGGPDLSTLFITSARTRLPASTLADAPLSGGLFSCRPGIAGARISLFEG</sequence>
<dbReference type="SUPFAM" id="SSF55781">
    <property type="entry name" value="GAF domain-like"/>
    <property type="match status" value="1"/>
</dbReference>
<name>A0ABP2BMR4_9HYPH</name>
<dbReference type="InterPro" id="IPR005471">
    <property type="entry name" value="Tscrpt_reg_IclR_N"/>
</dbReference>
<dbReference type="SUPFAM" id="SSF63829">
    <property type="entry name" value="Calcium-dependent phosphotriesterase"/>
    <property type="match status" value="1"/>
</dbReference>
<dbReference type="InterPro" id="IPR036388">
    <property type="entry name" value="WH-like_DNA-bd_sf"/>
</dbReference>
<dbReference type="SMART" id="SM00346">
    <property type="entry name" value="HTH_ICLR"/>
    <property type="match status" value="1"/>
</dbReference>
<dbReference type="InterPro" id="IPR005511">
    <property type="entry name" value="SMP-30"/>
</dbReference>
<dbReference type="Gene3D" id="3.30.450.40">
    <property type="match status" value="1"/>
</dbReference>
<proteinExistence type="inferred from homology"/>
<keyword evidence="2" id="KW-0805">Transcription regulation</keyword>
<dbReference type="PRINTS" id="PR01790">
    <property type="entry name" value="SMP30FAMILY"/>
</dbReference>
<feature type="region of interest" description="Disordered" evidence="4">
    <location>
        <begin position="1"/>
        <end position="33"/>
    </location>
</feature>
<protein>
    <submittedName>
        <fullName evidence="7">IclR family transcriptional regulator</fullName>
    </submittedName>
</protein>
<keyword evidence="8" id="KW-1185">Reference proteome</keyword>
<dbReference type="Pfam" id="PF09339">
    <property type="entry name" value="HTH_IclR"/>
    <property type="match status" value="1"/>
</dbReference>
<reference evidence="7 8" key="1">
    <citation type="submission" date="2016-01" db="EMBL/GenBank/DDBJ databases">
        <authorList>
            <person name="Regsiter A."/>
            <person name="william w."/>
        </authorList>
    </citation>
    <scope>NUCLEOTIDE SEQUENCE [LARGE SCALE GENOMIC DNA]</scope>
    <source>
        <strain evidence="7 8">CFBP 6927</strain>
    </source>
</reference>
<dbReference type="PANTHER" id="PTHR10907">
    <property type="entry name" value="REGUCALCIN"/>
    <property type="match status" value="1"/>
</dbReference>
<dbReference type="Pfam" id="PF08450">
    <property type="entry name" value="SGL"/>
    <property type="match status" value="1"/>
</dbReference>
<dbReference type="InterPro" id="IPR011042">
    <property type="entry name" value="6-blade_b-propeller_TolB-like"/>
</dbReference>
<evidence type="ECO:0000259" key="6">
    <source>
        <dbReference type="PROSITE" id="PS51078"/>
    </source>
</evidence>
<evidence type="ECO:0000313" key="8">
    <source>
        <dbReference type="Proteomes" id="UP000191812"/>
    </source>
</evidence>
<dbReference type="PROSITE" id="PS51078">
    <property type="entry name" value="ICLR_ED"/>
    <property type="match status" value="1"/>
</dbReference>
<evidence type="ECO:0000256" key="2">
    <source>
        <dbReference type="ARBA" id="ARBA00023015"/>
    </source>
</evidence>
<dbReference type="InterPro" id="IPR014757">
    <property type="entry name" value="Tscrpt_reg_IclR_C"/>
</dbReference>
<evidence type="ECO:0000256" key="4">
    <source>
        <dbReference type="SAM" id="MobiDB-lite"/>
    </source>
</evidence>
<gene>
    <name evidence="7" type="ORF">AGR13a_Lc100179</name>
</gene>
<dbReference type="PANTHER" id="PTHR10907:SF47">
    <property type="entry name" value="REGUCALCIN"/>
    <property type="match status" value="1"/>
</dbReference>
<dbReference type="InterPro" id="IPR013658">
    <property type="entry name" value="SGL"/>
</dbReference>
<evidence type="ECO:0000259" key="5">
    <source>
        <dbReference type="PROSITE" id="PS51077"/>
    </source>
</evidence>
<dbReference type="InterPro" id="IPR029016">
    <property type="entry name" value="GAF-like_dom_sf"/>
</dbReference>
<evidence type="ECO:0000256" key="3">
    <source>
        <dbReference type="ARBA" id="ARBA00023163"/>
    </source>
</evidence>
<accession>A0ABP2BMR4</accession>
<feature type="domain" description="IclR-ED" evidence="6">
    <location>
        <begin position="96"/>
        <end position="278"/>
    </location>
</feature>
<comment type="similarity">
    <text evidence="1">Belongs to the SMP-30/CGR1 family.</text>
</comment>